<dbReference type="PANTHER" id="PTHR30086">
    <property type="entry name" value="ARGININE EXPORTER PROTEIN ARGO"/>
    <property type="match status" value="1"/>
</dbReference>
<evidence type="ECO:0000313" key="7">
    <source>
        <dbReference type="EMBL" id="KIF54241.1"/>
    </source>
</evidence>
<feature type="transmembrane region" description="Helical" evidence="6">
    <location>
        <begin position="6"/>
        <end position="32"/>
    </location>
</feature>
<dbReference type="PIRSF" id="PIRSF006324">
    <property type="entry name" value="LeuE"/>
    <property type="match status" value="1"/>
</dbReference>
<proteinExistence type="predicted"/>
<evidence type="ECO:0000313" key="8">
    <source>
        <dbReference type="Proteomes" id="UP000031586"/>
    </source>
</evidence>
<dbReference type="EMBL" id="JPRD01000008">
    <property type="protein sequence ID" value="KIF54241.1"/>
    <property type="molecule type" value="Genomic_DNA"/>
</dbReference>
<name>A0A0C1ZME7_9VIBR</name>
<dbReference type="AlphaFoldDB" id="A0A0C1ZME7"/>
<evidence type="ECO:0000256" key="6">
    <source>
        <dbReference type="SAM" id="Phobius"/>
    </source>
</evidence>
<reference evidence="7 8" key="1">
    <citation type="submission" date="2014-07" db="EMBL/GenBank/DDBJ databases">
        <title>Unique and conserved regions in Vibrio harveyi and related species in comparison with the shrimp pathogen Vibrio harveyi CAIM 1792.</title>
        <authorList>
            <person name="Espinoza-Valles I."/>
            <person name="Vora G."/>
            <person name="Leekitcharoenphon P."/>
            <person name="Ussery D."/>
            <person name="Hoj L."/>
            <person name="Gomez-Gil B."/>
        </authorList>
    </citation>
    <scope>NUCLEOTIDE SEQUENCE [LARGE SCALE GENOMIC DNA]</scope>
    <source>
        <strain evidence="8">CAIM 1854 / LMG 25443</strain>
    </source>
</reference>
<dbReference type="RefSeq" id="WP_020197651.1">
    <property type="nucleotide sequence ID" value="NZ_BAOH01000132.1"/>
</dbReference>
<dbReference type="InterPro" id="IPR001123">
    <property type="entry name" value="LeuE-type"/>
</dbReference>
<evidence type="ECO:0000256" key="2">
    <source>
        <dbReference type="ARBA" id="ARBA00022475"/>
    </source>
</evidence>
<feature type="transmembrane region" description="Helical" evidence="6">
    <location>
        <begin position="70"/>
        <end position="88"/>
    </location>
</feature>
<feature type="transmembrane region" description="Helical" evidence="6">
    <location>
        <begin position="116"/>
        <end position="137"/>
    </location>
</feature>
<feature type="transmembrane region" description="Helical" evidence="6">
    <location>
        <begin position="39"/>
        <end position="58"/>
    </location>
</feature>
<keyword evidence="3 6" id="KW-0812">Transmembrane</keyword>
<dbReference type="GO" id="GO:0015171">
    <property type="term" value="F:amino acid transmembrane transporter activity"/>
    <property type="evidence" value="ECO:0007669"/>
    <property type="project" value="TreeGrafter"/>
</dbReference>
<dbReference type="PATRIC" id="fig|1229493.5.peg.5748"/>
<evidence type="ECO:0000256" key="1">
    <source>
        <dbReference type="ARBA" id="ARBA00004651"/>
    </source>
</evidence>
<dbReference type="Proteomes" id="UP000031586">
    <property type="component" value="Unassembled WGS sequence"/>
</dbReference>
<keyword evidence="4 6" id="KW-1133">Transmembrane helix</keyword>
<organism evidence="7 8">
    <name type="scientific">Vibrio owensii CAIM 1854 = LMG 25443</name>
    <dbReference type="NCBI Taxonomy" id="1229493"/>
    <lineage>
        <taxon>Bacteria</taxon>
        <taxon>Pseudomonadati</taxon>
        <taxon>Pseudomonadota</taxon>
        <taxon>Gammaproteobacteria</taxon>
        <taxon>Vibrionales</taxon>
        <taxon>Vibrionaceae</taxon>
        <taxon>Vibrio</taxon>
    </lineage>
</organism>
<sequence length="209" mass="23094">MNFDTLLAFGGIVFFLAVIPGPNALLILFTALTQSRRFAIANILGVALGFLIHAFVSAKGLSLLLSQSALAFNILKWMGVAYLVWLGINNLKSGLKLADQKLKLDRKIEEQTLKQAFAKGLLTNLLNPKIVLFYLSIFPQFVQPEHILEQSMMLGALQASIVASWFLFVIFFATKVKALLTSSKTSKWLNYVSGGLFIFFGIGLANTRF</sequence>
<evidence type="ECO:0000256" key="5">
    <source>
        <dbReference type="ARBA" id="ARBA00023136"/>
    </source>
</evidence>
<comment type="subcellular location">
    <subcellularLocation>
        <location evidence="1">Cell membrane</location>
        <topology evidence="1">Multi-pass membrane protein</topology>
    </subcellularLocation>
</comment>
<gene>
    <name evidence="7" type="ORF">H735_04135</name>
</gene>
<keyword evidence="5 6" id="KW-0472">Membrane</keyword>
<accession>A0A0C1ZME7</accession>
<dbReference type="PANTHER" id="PTHR30086:SF20">
    <property type="entry name" value="ARGININE EXPORTER PROTEIN ARGO-RELATED"/>
    <property type="match status" value="1"/>
</dbReference>
<keyword evidence="2" id="KW-1003">Cell membrane</keyword>
<evidence type="ECO:0000256" key="3">
    <source>
        <dbReference type="ARBA" id="ARBA00022692"/>
    </source>
</evidence>
<protein>
    <submittedName>
        <fullName evidence="7">Homoserine lactone transporter</fullName>
    </submittedName>
</protein>
<dbReference type="GO" id="GO:0005886">
    <property type="term" value="C:plasma membrane"/>
    <property type="evidence" value="ECO:0007669"/>
    <property type="project" value="UniProtKB-SubCell"/>
</dbReference>
<comment type="caution">
    <text evidence="7">The sequence shown here is derived from an EMBL/GenBank/DDBJ whole genome shotgun (WGS) entry which is preliminary data.</text>
</comment>
<feature type="transmembrane region" description="Helical" evidence="6">
    <location>
        <begin position="188"/>
        <end position="205"/>
    </location>
</feature>
<dbReference type="Pfam" id="PF01810">
    <property type="entry name" value="LysE"/>
    <property type="match status" value="1"/>
</dbReference>
<feature type="transmembrane region" description="Helical" evidence="6">
    <location>
        <begin position="157"/>
        <end position="176"/>
    </location>
</feature>
<evidence type="ECO:0000256" key="4">
    <source>
        <dbReference type="ARBA" id="ARBA00022989"/>
    </source>
</evidence>